<dbReference type="Pfam" id="PF00293">
    <property type="entry name" value="NUDIX"/>
    <property type="match status" value="1"/>
</dbReference>
<dbReference type="EMBL" id="PNXQ01000016">
    <property type="protein sequence ID" value="TKH41871.1"/>
    <property type="molecule type" value="Genomic_DNA"/>
</dbReference>
<proteinExistence type="inferred from homology"/>
<reference evidence="6 7" key="1">
    <citation type="submission" date="2018-01" db="EMBL/GenBank/DDBJ databases">
        <title>Bacillales members from the olive rhizosphere are effective biological control agents against Verticillium dahliae.</title>
        <authorList>
            <person name="Gomez-Lama C."/>
            <person name="Legarda G."/>
            <person name="Ruano-Rosa D."/>
            <person name="Pizarro-Tobias P."/>
            <person name="Valverde-Corredor A."/>
            <person name="Niqui J.L."/>
            <person name="Trivino J.C."/>
            <person name="Roca A."/>
            <person name="Mercado-Blanco J."/>
        </authorList>
    </citation>
    <scope>NUCLEOTIDE SEQUENCE [LARGE SCALE GENOMIC DNA]</scope>
    <source>
        <strain evidence="6 7">PIC167</strain>
    </source>
</reference>
<evidence type="ECO:0000259" key="5">
    <source>
        <dbReference type="PROSITE" id="PS51462"/>
    </source>
</evidence>
<name>A0A4V5SQ35_9BACL</name>
<comment type="cofactor">
    <cofactor evidence="1">
        <name>Mg(2+)</name>
        <dbReference type="ChEBI" id="CHEBI:18420"/>
    </cofactor>
</comment>
<comment type="caution">
    <text evidence="6">The sequence shown here is derived from an EMBL/GenBank/DDBJ whole genome shotgun (WGS) entry which is preliminary data.</text>
</comment>
<keyword evidence="2 3" id="KW-0378">Hydrolase</keyword>
<dbReference type="PANTHER" id="PTHR11839">
    <property type="entry name" value="UDP/ADP-SUGAR PYROPHOSPHATASE"/>
    <property type="match status" value="1"/>
</dbReference>
<dbReference type="InterPro" id="IPR015797">
    <property type="entry name" value="NUDIX_hydrolase-like_dom_sf"/>
</dbReference>
<dbReference type="InterPro" id="IPR020084">
    <property type="entry name" value="NUDIX_hydrolase_CS"/>
</dbReference>
<accession>A0A4V5SQ35</accession>
<gene>
    <name evidence="6" type="ORF">C1I60_21410</name>
</gene>
<dbReference type="InterPro" id="IPR000086">
    <property type="entry name" value="NUDIX_hydrolase_dom"/>
</dbReference>
<dbReference type="PROSITE" id="PS00893">
    <property type="entry name" value="NUDIX_BOX"/>
    <property type="match status" value="1"/>
</dbReference>
<evidence type="ECO:0000256" key="2">
    <source>
        <dbReference type="ARBA" id="ARBA00022801"/>
    </source>
</evidence>
<evidence type="ECO:0000256" key="4">
    <source>
        <dbReference type="SAM" id="MobiDB-lite"/>
    </source>
</evidence>
<dbReference type="AlphaFoldDB" id="A0A4V5SQ35"/>
<dbReference type="GO" id="GO:0005829">
    <property type="term" value="C:cytosol"/>
    <property type="evidence" value="ECO:0007669"/>
    <property type="project" value="TreeGrafter"/>
</dbReference>
<dbReference type="InterPro" id="IPR020476">
    <property type="entry name" value="Nudix_hydrolase"/>
</dbReference>
<dbReference type="FunFam" id="3.90.79.10:FF:000024">
    <property type="entry name" value="ADP-ribose pyrophosphatase"/>
    <property type="match status" value="1"/>
</dbReference>
<dbReference type="PRINTS" id="PR00502">
    <property type="entry name" value="NUDIXFAMILY"/>
</dbReference>
<evidence type="ECO:0000313" key="6">
    <source>
        <dbReference type="EMBL" id="TKH41871.1"/>
    </source>
</evidence>
<feature type="domain" description="Nudix hydrolase" evidence="5">
    <location>
        <begin position="63"/>
        <end position="197"/>
    </location>
</feature>
<sequence>MNNQKNDPVNKRVSNPVHKPYSNPALEEKTVSTQPIFEGKVISLQVDTVELPDGSTGKREIVKHPGAVAVLALNEGKMLVVDQYRQAMGRCEVEIPAGKLEKGEDPMEAAGRELREETGYTAKSLKLLHSFYTSPGFADEIIHLYVAEELELGEMEPDEDEFLELFEVTLEEAQSLIREGRISDAKTILAVYAWQLYQHTGSF</sequence>
<protein>
    <submittedName>
        <fullName evidence="6">ADP-ribose pyrophosphatase</fullName>
    </submittedName>
</protein>
<evidence type="ECO:0000313" key="7">
    <source>
        <dbReference type="Proteomes" id="UP000308114"/>
    </source>
</evidence>
<dbReference type="PANTHER" id="PTHR11839:SF18">
    <property type="entry name" value="NUDIX HYDROLASE DOMAIN-CONTAINING PROTEIN"/>
    <property type="match status" value="1"/>
</dbReference>
<comment type="similarity">
    <text evidence="3">Belongs to the Nudix hydrolase family.</text>
</comment>
<dbReference type="PROSITE" id="PS51462">
    <property type="entry name" value="NUDIX"/>
    <property type="match status" value="1"/>
</dbReference>
<evidence type="ECO:0000256" key="3">
    <source>
        <dbReference type="RuleBase" id="RU003476"/>
    </source>
</evidence>
<organism evidence="6 7">
    <name type="scientific">Paenibacillus terrae</name>
    <dbReference type="NCBI Taxonomy" id="159743"/>
    <lineage>
        <taxon>Bacteria</taxon>
        <taxon>Bacillati</taxon>
        <taxon>Bacillota</taxon>
        <taxon>Bacilli</taxon>
        <taxon>Bacillales</taxon>
        <taxon>Paenibacillaceae</taxon>
        <taxon>Paenibacillus</taxon>
    </lineage>
</organism>
<dbReference type="GO" id="GO:0019693">
    <property type="term" value="P:ribose phosphate metabolic process"/>
    <property type="evidence" value="ECO:0007669"/>
    <property type="project" value="TreeGrafter"/>
</dbReference>
<dbReference type="GO" id="GO:0016462">
    <property type="term" value="F:pyrophosphatase activity"/>
    <property type="evidence" value="ECO:0007669"/>
    <property type="project" value="UniProtKB-ARBA"/>
</dbReference>
<feature type="region of interest" description="Disordered" evidence="4">
    <location>
        <begin position="1"/>
        <end position="25"/>
    </location>
</feature>
<dbReference type="RefSeq" id="WP_137063520.1">
    <property type="nucleotide sequence ID" value="NZ_PNXQ01000016.1"/>
</dbReference>
<evidence type="ECO:0000256" key="1">
    <source>
        <dbReference type="ARBA" id="ARBA00001946"/>
    </source>
</evidence>
<dbReference type="Gene3D" id="3.90.79.10">
    <property type="entry name" value="Nucleoside Triphosphate Pyrophosphohydrolase"/>
    <property type="match status" value="1"/>
</dbReference>
<dbReference type="GO" id="GO:0006753">
    <property type="term" value="P:nucleoside phosphate metabolic process"/>
    <property type="evidence" value="ECO:0007669"/>
    <property type="project" value="TreeGrafter"/>
</dbReference>
<dbReference type="Proteomes" id="UP000308114">
    <property type="component" value="Unassembled WGS sequence"/>
</dbReference>
<dbReference type="SUPFAM" id="SSF55811">
    <property type="entry name" value="Nudix"/>
    <property type="match status" value="1"/>
</dbReference>